<evidence type="ECO:0000256" key="1">
    <source>
        <dbReference type="ARBA" id="ARBA00010692"/>
    </source>
</evidence>
<evidence type="ECO:0000256" key="2">
    <source>
        <dbReference type="SAM" id="Coils"/>
    </source>
</evidence>
<evidence type="ECO:0000313" key="4">
    <source>
        <dbReference type="EMBL" id="VEP13531.1"/>
    </source>
</evidence>
<feature type="coiled-coil region" evidence="2">
    <location>
        <begin position="30"/>
        <end position="64"/>
    </location>
</feature>
<dbReference type="Gene3D" id="1.10.1760.20">
    <property type="match status" value="1"/>
</dbReference>
<feature type="transmembrane region" description="Helical" evidence="3">
    <location>
        <begin position="194"/>
        <end position="214"/>
    </location>
</feature>
<evidence type="ECO:0000256" key="3">
    <source>
        <dbReference type="SAM" id="Phobius"/>
    </source>
</evidence>
<keyword evidence="2" id="KW-0175">Coiled coil</keyword>
<protein>
    <submittedName>
        <fullName evidence="4">BioY protein</fullName>
    </submittedName>
</protein>
<feature type="transmembrane region" description="Helical" evidence="3">
    <location>
        <begin position="76"/>
        <end position="103"/>
    </location>
</feature>
<dbReference type="EMBL" id="CAACVJ010000115">
    <property type="protein sequence ID" value="VEP13531.1"/>
    <property type="molecule type" value="Genomic_DNA"/>
</dbReference>
<gene>
    <name evidence="4" type="ORF">H1P_2010009</name>
</gene>
<reference evidence="4 5" key="1">
    <citation type="submission" date="2019-01" db="EMBL/GenBank/DDBJ databases">
        <authorList>
            <person name="Brito A."/>
        </authorList>
    </citation>
    <scope>NUCLEOTIDE SEQUENCE [LARGE SCALE GENOMIC DNA]</scope>
    <source>
        <strain evidence="4">1</strain>
    </source>
</reference>
<dbReference type="PANTHER" id="PTHR34295">
    <property type="entry name" value="BIOTIN TRANSPORTER BIOY"/>
    <property type="match status" value="1"/>
</dbReference>
<feature type="transmembrane region" description="Helical" evidence="3">
    <location>
        <begin position="109"/>
        <end position="129"/>
    </location>
</feature>
<keyword evidence="5" id="KW-1185">Reference proteome</keyword>
<organism evidence="4 5">
    <name type="scientific">Hyella patelloides LEGE 07179</name>
    <dbReference type="NCBI Taxonomy" id="945734"/>
    <lineage>
        <taxon>Bacteria</taxon>
        <taxon>Bacillati</taxon>
        <taxon>Cyanobacteriota</taxon>
        <taxon>Cyanophyceae</taxon>
        <taxon>Pleurocapsales</taxon>
        <taxon>Hyellaceae</taxon>
        <taxon>Hyella</taxon>
    </lineage>
</organism>
<keyword evidence="3" id="KW-0812">Transmembrane</keyword>
<dbReference type="RefSeq" id="WP_144871718.1">
    <property type="nucleotide sequence ID" value="NZ_LR213951.1"/>
</dbReference>
<dbReference type="InterPro" id="IPR003784">
    <property type="entry name" value="BioY"/>
</dbReference>
<comment type="similarity">
    <text evidence="1">Belongs to the BioY family.</text>
</comment>
<evidence type="ECO:0000313" key="5">
    <source>
        <dbReference type="Proteomes" id="UP000320055"/>
    </source>
</evidence>
<feature type="transmembrane region" description="Helical" evidence="3">
    <location>
        <begin position="234"/>
        <end position="258"/>
    </location>
</feature>
<name>A0A563VQ44_9CYAN</name>
<proteinExistence type="inferred from homology"/>
<keyword evidence="3" id="KW-1133">Transmembrane helix</keyword>
<sequence length="264" mass="28709">MPKVQEPSKPNENISNYEWNITPLSVKILIEHLQQVLQQREHKLSNLQAENQWLREQLNLQLEKSSQVVLPLVPEILLWAMVGLILTIGGTFVTASTISAPWLWNSEGITTQSLGVSFQIGAVLLTGCLGGKNAALLAQLAYLSLGLLGLPIFNRGGGWQYILEPHFGYLLGFVVGAWICGNLAFQKSASINGLMLSCITGFLSIHLVGIVYLVTLSFVHGLPAKIGSISQGIYLYSLAPFSGQLAVICGTVAIAFCLRKLMFS</sequence>
<dbReference type="OrthoDB" id="9803495at2"/>
<dbReference type="Proteomes" id="UP000320055">
    <property type="component" value="Unassembled WGS sequence"/>
</dbReference>
<dbReference type="GO" id="GO:0005886">
    <property type="term" value="C:plasma membrane"/>
    <property type="evidence" value="ECO:0007669"/>
    <property type="project" value="InterPro"/>
</dbReference>
<dbReference type="Pfam" id="PF02632">
    <property type="entry name" value="BioY"/>
    <property type="match status" value="1"/>
</dbReference>
<keyword evidence="3" id="KW-0472">Membrane</keyword>
<dbReference type="PANTHER" id="PTHR34295:SF1">
    <property type="entry name" value="BIOTIN TRANSPORTER BIOY"/>
    <property type="match status" value="1"/>
</dbReference>
<feature type="transmembrane region" description="Helical" evidence="3">
    <location>
        <begin position="136"/>
        <end position="154"/>
    </location>
</feature>
<feature type="transmembrane region" description="Helical" evidence="3">
    <location>
        <begin position="166"/>
        <end position="185"/>
    </location>
</feature>
<dbReference type="AlphaFoldDB" id="A0A563VQ44"/>
<dbReference type="GO" id="GO:0015225">
    <property type="term" value="F:biotin transmembrane transporter activity"/>
    <property type="evidence" value="ECO:0007669"/>
    <property type="project" value="InterPro"/>
</dbReference>
<accession>A0A563VQ44</accession>